<evidence type="ECO:0000256" key="3">
    <source>
        <dbReference type="ARBA" id="ARBA00004580"/>
    </source>
</evidence>
<dbReference type="Pfam" id="PF16746">
    <property type="entry name" value="BAR_3"/>
    <property type="match status" value="1"/>
</dbReference>
<keyword evidence="5" id="KW-1003">Cell membrane</keyword>
<dbReference type="AlphaFoldDB" id="A0A3Q7PTM6"/>
<dbReference type="GO" id="GO:0032587">
    <property type="term" value="C:ruffle membrane"/>
    <property type="evidence" value="ECO:0007669"/>
    <property type="project" value="UniProtKB-SubCell"/>
</dbReference>
<keyword evidence="17" id="KW-1185">Reference proteome</keyword>
<dbReference type="Gene3D" id="2.30.29.30">
    <property type="entry name" value="Pleckstrin-homology domain (PH domain)/Phosphotyrosine-binding domain (PTB)"/>
    <property type="match status" value="2"/>
</dbReference>
<dbReference type="SMART" id="SM00462">
    <property type="entry name" value="PTB"/>
    <property type="match status" value="1"/>
</dbReference>
<dbReference type="SMART" id="SM00233">
    <property type="entry name" value="PH"/>
    <property type="match status" value="1"/>
</dbReference>
<keyword evidence="7" id="KW-0967">Endosome</keyword>
<evidence type="ECO:0000313" key="17">
    <source>
        <dbReference type="Proteomes" id="UP000286641"/>
    </source>
</evidence>
<dbReference type="PANTHER" id="PTHR46415">
    <property type="entry name" value="ADAPTOR PROTEIN, PHOSPHOTYROSINE INTERACTION, PH DOMAIN AND LEUCINE ZIPPER-CONTAINING 2"/>
    <property type="match status" value="1"/>
</dbReference>
<dbReference type="CDD" id="cd13247">
    <property type="entry name" value="BAR-PH_APPL"/>
    <property type="match status" value="1"/>
</dbReference>
<dbReference type="InterPro" id="IPR006020">
    <property type="entry name" value="PTB/PI_dom"/>
</dbReference>
<protein>
    <recommendedName>
        <fullName evidence="13">DCC-interacting protein 13-beta</fullName>
    </recommendedName>
    <alternativeName>
        <fullName evidence="14">Adapter protein containing PH domain, PTB domain and leucine zipper motif 2</fullName>
    </alternativeName>
</protein>
<evidence type="ECO:0000313" key="18">
    <source>
        <dbReference type="RefSeq" id="XP_025736960.1"/>
    </source>
</evidence>
<reference key="1">
    <citation type="submission" date="2019-01" db="UniProtKB">
        <authorList>
            <consortium name="RefSeq"/>
        </authorList>
    </citation>
    <scope>IDENTIFICATION</scope>
</reference>
<evidence type="ECO:0000256" key="5">
    <source>
        <dbReference type="ARBA" id="ARBA00022475"/>
    </source>
</evidence>
<dbReference type="RefSeq" id="XP_025738121.1">
    <property type="nucleotide sequence ID" value="XM_025882336.1"/>
</dbReference>
<dbReference type="GO" id="GO:0071363">
    <property type="term" value="P:cellular response to growth factor stimulus"/>
    <property type="evidence" value="ECO:0007669"/>
    <property type="project" value="UniProtKB-ARBA"/>
</dbReference>
<dbReference type="InterPro" id="IPR027267">
    <property type="entry name" value="AH/BAR_dom_sf"/>
</dbReference>
<evidence type="ECO:0000256" key="10">
    <source>
        <dbReference type="ARBA" id="ARBA00023273"/>
    </source>
</evidence>
<dbReference type="PROSITE" id="PS01179">
    <property type="entry name" value="PID"/>
    <property type="match status" value="1"/>
</dbReference>
<dbReference type="FunFam" id="2.30.29.30:FF:000067">
    <property type="entry name" value="Putative DCC-interacting protein 13-beta isoform 2"/>
    <property type="match status" value="1"/>
</dbReference>
<evidence type="ECO:0000256" key="11">
    <source>
        <dbReference type="ARBA" id="ARBA00023306"/>
    </source>
</evidence>
<dbReference type="InterPro" id="IPR047237">
    <property type="entry name" value="PTB_APPL"/>
</dbReference>
<evidence type="ECO:0000256" key="7">
    <source>
        <dbReference type="ARBA" id="ARBA00022753"/>
    </source>
</evidence>
<dbReference type="InterPro" id="IPR047239">
    <property type="entry name" value="BAR_APPL2"/>
</dbReference>
<evidence type="ECO:0000256" key="2">
    <source>
        <dbReference type="ARBA" id="ARBA00004220"/>
    </source>
</evidence>
<dbReference type="FunFam" id="2.30.29.30:FF:000160">
    <property type="entry name" value="DCC-interacting protein 13-beta isoform X2"/>
    <property type="match status" value="1"/>
</dbReference>
<evidence type="ECO:0000256" key="8">
    <source>
        <dbReference type="ARBA" id="ARBA00023136"/>
    </source>
</evidence>
<evidence type="ECO:0000313" key="19">
    <source>
        <dbReference type="RefSeq" id="XP_025738121.1"/>
    </source>
</evidence>
<evidence type="ECO:0000256" key="1">
    <source>
        <dbReference type="ARBA" id="ARBA00004123"/>
    </source>
</evidence>
<dbReference type="SUPFAM" id="SSF103657">
    <property type="entry name" value="BAR/IMD domain-like"/>
    <property type="match status" value="1"/>
</dbReference>
<comment type="subcellular location">
    <subcellularLocation>
        <location evidence="4">Cell projection</location>
        <location evidence="4">Ruffle membrane</location>
    </subcellularLocation>
    <subcellularLocation>
        <location evidence="3">Cytoplasmic vesicle</location>
        <location evidence="3">Phagosome membrane</location>
    </subcellularLocation>
    <subcellularLocation>
        <location evidence="2">Early endosome membrane</location>
        <topology evidence="2">Peripheral membrane protein</topology>
    </subcellularLocation>
    <subcellularLocation>
        <location evidence="1">Nucleus</location>
    </subcellularLocation>
</comment>
<dbReference type="Gene3D" id="1.20.1270.60">
    <property type="entry name" value="Arfaptin homology (AH) domain/BAR domain"/>
    <property type="match status" value="1"/>
</dbReference>
<dbReference type="GO" id="GO:0031901">
    <property type="term" value="C:early endosome membrane"/>
    <property type="evidence" value="ECO:0007669"/>
    <property type="project" value="UniProtKB-SubCell"/>
</dbReference>
<dbReference type="Proteomes" id="UP000286641">
    <property type="component" value="Unplaced"/>
</dbReference>
<dbReference type="PROSITE" id="PS50003">
    <property type="entry name" value="PH_DOMAIN"/>
    <property type="match status" value="1"/>
</dbReference>
<dbReference type="GO" id="GO:0042592">
    <property type="term" value="P:homeostatic process"/>
    <property type="evidence" value="ECO:0007669"/>
    <property type="project" value="UniProtKB-ARBA"/>
</dbReference>
<proteinExistence type="predicted"/>
<dbReference type="Pfam" id="PF00169">
    <property type="entry name" value="PH"/>
    <property type="match status" value="1"/>
</dbReference>
<dbReference type="FunFam" id="1.20.1270.60:FF:000031">
    <property type="entry name" value="Putative DCC-interacting protein 13-beta isoform 2"/>
    <property type="match status" value="1"/>
</dbReference>
<evidence type="ECO:0000256" key="14">
    <source>
        <dbReference type="ARBA" id="ARBA00076401"/>
    </source>
</evidence>
<dbReference type="Pfam" id="PF00640">
    <property type="entry name" value="PID"/>
    <property type="match status" value="1"/>
</dbReference>
<keyword evidence="8" id="KW-0472">Membrane</keyword>
<dbReference type="GO" id="GO:0005634">
    <property type="term" value="C:nucleus"/>
    <property type="evidence" value="ECO:0007669"/>
    <property type="project" value="UniProtKB-SubCell"/>
</dbReference>
<keyword evidence="11" id="KW-0131">Cell cycle</keyword>
<dbReference type="CDD" id="cd07632">
    <property type="entry name" value="BAR_APPL2"/>
    <property type="match status" value="1"/>
</dbReference>
<evidence type="ECO:0000256" key="12">
    <source>
        <dbReference type="ARBA" id="ARBA00023329"/>
    </source>
</evidence>
<dbReference type="InterPro" id="IPR004148">
    <property type="entry name" value="BAR_dom"/>
</dbReference>
<dbReference type="PANTHER" id="PTHR46415:SF1">
    <property type="entry name" value="DCC-INTERACTING PROTEIN 13-BETA"/>
    <property type="match status" value="1"/>
</dbReference>
<feature type="domain" description="PID" evidence="15">
    <location>
        <begin position="492"/>
        <end position="608"/>
    </location>
</feature>
<reference evidence="18 19" key="2">
    <citation type="submission" date="2025-04" db="UniProtKB">
        <authorList>
            <consortium name="RefSeq"/>
        </authorList>
    </citation>
    <scope>IDENTIFICATION</scope>
    <source>
        <tissue evidence="18 19">Blood</tissue>
    </source>
</reference>
<dbReference type="GO" id="GO:0007166">
    <property type="term" value="P:cell surface receptor signaling pathway"/>
    <property type="evidence" value="ECO:0007669"/>
    <property type="project" value="UniProtKB-ARBA"/>
</dbReference>
<dbReference type="GO" id="GO:0030670">
    <property type="term" value="C:phagocytic vesicle membrane"/>
    <property type="evidence" value="ECO:0007669"/>
    <property type="project" value="UniProtKB-SubCell"/>
</dbReference>
<evidence type="ECO:0000259" key="15">
    <source>
        <dbReference type="PROSITE" id="PS01179"/>
    </source>
</evidence>
<dbReference type="CDD" id="cd13158">
    <property type="entry name" value="PTB_APPL"/>
    <property type="match status" value="1"/>
</dbReference>
<evidence type="ECO:0000256" key="6">
    <source>
        <dbReference type="ARBA" id="ARBA00022490"/>
    </source>
</evidence>
<dbReference type="InterPro" id="IPR001849">
    <property type="entry name" value="PH_domain"/>
</dbReference>
<dbReference type="RefSeq" id="XP_025736960.1">
    <property type="nucleotide sequence ID" value="XM_025881175.1"/>
</dbReference>
<evidence type="ECO:0000256" key="13">
    <source>
        <dbReference type="ARBA" id="ARBA00068677"/>
    </source>
</evidence>
<evidence type="ECO:0000256" key="9">
    <source>
        <dbReference type="ARBA" id="ARBA00023242"/>
    </source>
</evidence>
<dbReference type="GO" id="GO:0046325">
    <property type="term" value="P:negative regulation of D-glucose import"/>
    <property type="evidence" value="ECO:0007669"/>
    <property type="project" value="UniProtKB-ARBA"/>
</dbReference>
<dbReference type="InterPro" id="IPR047236">
    <property type="entry name" value="PH_DP13A/B"/>
</dbReference>
<sequence length="626" mass="70184">MPAVDKLLLEEALQDSPQTRSLLSVFEEDAGTLTDYTNQLLQAMQRVYGAQNEMCLATQQLSKQLLAYEKQNFALGKGDEEVISTLHYFSKVVDELNVLHTELAKQLADTMVLPIIQFREKDLTEVSTLKDLFGLASNEHDLSMAKYSRLPKKKENEKVKTDVVKEVAATRRKQHLSSLQYYCALNALQYRKRVAMMEPMIGFAHGQINFFKKGAEMFSQNMNSFLSSVADMVQSIQVELEAEAEKMQVSQQELVSVDESVYTPDSDVAAPQINRNLIQKAGYLNLRSKTGLVTTTWERLYFFTQGGNLMCQPRGAVAGGLIQDLDNCSVMAVDCEDRRYCFQITTPNGKSGIILQAESRKENEEWISAINNISRQIYLTDNPEAVAIKLNQTALQAVTPITSFGKKQESSCPSQNLRNLELENDKIVPTAAARVPDADELIAPGTPIQFDIVLPATEFLDQNRGSRRINPFGETEDETFPEAEDSLLQQMFIVRFLGSMAVKTDNTTKVIYEAMRQVLAARAIHNIFRTTESHLLVTSQTLRLIDPQTQVTRANFELTSITQFAAHQENKRLVGFVVRTSESTGGEALSTYVFESNSEGEKICYAINLGKEIIEVQKAHDLVSEC</sequence>
<organism evidence="17 18">
    <name type="scientific">Callorhinus ursinus</name>
    <name type="common">Northern fur seal</name>
    <dbReference type="NCBI Taxonomy" id="34884"/>
    <lineage>
        <taxon>Eukaryota</taxon>
        <taxon>Metazoa</taxon>
        <taxon>Chordata</taxon>
        <taxon>Craniata</taxon>
        <taxon>Vertebrata</taxon>
        <taxon>Euteleostomi</taxon>
        <taxon>Mammalia</taxon>
        <taxon>Eutheria</taxon>
        <taxon>Laurasiatheria</taxon>
        <taxon>Carnivora</taxon>
        <taxon>Caniformia</taxon>
        <taxon>Pinnipedia</taxon>
        <taxon>Otariidae</taxon>
        <taxon>Callorhinus</taxon>
    </lineage>
</organism>
<evidence type="ECO:0000256" key="4">
    <source>
        <dbReference type="ARBA" id="ARBA00004632"/>
    </source>
</evidence>
<keyword evidence="10" id="KW-0966">Cell projection</keyword>
<keyword evidence="12" id="KW-0968">Cytoplasmic vesicle</keyword>
<dbReference type="InterPro" id="IPR047181">
    <property type="entry name" value="DP13A/B"/>
</dbReference>
<feature type="domain" description="PH" evidence="16">
    <location>
        <begin position="277"/>
        <end position="375"/>
    </location>
</feature>
<evidence type="ECO:0000259" key="16">
    <source>
        <dbReference type="PROSITE" id="PS50003"/>
    </source>
</evidence>
<keyword evidence="6" id="KW-0963">Cytoplasm</keyword>
<name>A0A3Q7PTM6_CALUR</name>
<dbReference type="InterPro" id="IPR011993">
    <property type="entry name" value="PH-like_dom_sf"/>
</dbReference>
<accession>A0A3Q7PTM6</accession>
<gene>
    <name evidence="18" type="primary">LOC112831019</name>
    <name evidence="19" type="synonym">LOC112831874</name>
</gene>
<dbReference type="SUPFAM" id="SSF50729">
    <property type="entry name" value="PH domain-like"/>
    <property type="match status" value="2"/>
</dbReference>
<keyword evidence="9" id="KW-0539">Nucleus</keyword>